<evidence type="ECO:0000313" key="3">
    <source>
        <dbReference type="Proteomes" id="UP000242519"/>
    </source>
</evidence>
<evidence type="ECO:0000259" key="1">
    <source>
        <dbReference type="Pfam" id="PF20150"/>
    </source>
</evidence>
<name>A0A218Z9E6_9HELO</name>
<feature type="domain" description="2EXR" evidence="1">
    <location>
        <begin position="119"/>
        <end position="186"/>
    </location>
</feature>
<accession>A0A218Z9E6</accession>
<dbReference type="EMBL" id="MZNU01000132">
    <property type="protein sequence ID" value="OWP04173.1"/>
    <property type="molecule type" value="Genomic_DNA"/>
</dbReference>
<proteinExistence type="predicted"/>
<keyword evidence="3" id="KW-1185">Reference proteome</keyword>
<organism evidence="2 3">
    <name type="scientific">Diplocarpon coronariae</name>
    <dbReference type="NCBI Taxonomy" id="2795749"/>
    <lineage>
        <taxon>Eukaryota</taxon>
        <taxon>Fungi</taxon>
        <taxon>Dikarya</taxon>
        <taxon>Ascomycota</taxon>
        <taxon>Pezizomycotina</taxon>
        <taxon>Leotiomycetes</taxon>
        <taxon>Helotiales</taxon>
        <taxon>Drepanopezizaceae</taxon>
        <taxon>Diplocarpon</taxon>
    </lineage>
</organism>
<dbReference type="Proteomes" id="UP000242519">
    <property type="component" value="Unassembled WGS sequence"/>
</dbReference>
<sequence length="511" mass="58180">MTTISADSTLTFEQWVDELLVKELFGPRRDQWDNLEAGDESILKSQSFLEEARKYKLEFKKFMDRKKTDPAWNQFNPDTWMALPKECGAAKTQDEICGLGDFVIQWPLAVDCNAATSPFPHFKLLPLELRRLIWKWALPPARLVRLDLTVEPNRFHHRDYYDDNDDFFGRNMMVCKESWDVFDRAYRPIQVFPGTFEEALERQKEIEILRAEATAAMAENGRYPDIEEEYSAEANGLTVVQRFDYQQDTLALSLSSIQKVAESLNYLDLSLVRKLALAGVHVQPEGEGFEVHQIWKSLHNRCPALKACTALIGERDLQYSFGWPNAEGTDRYCFLEVGAELSEIGRIAITSAEDNVMRGSIIKLSDRRRDIETSFAQEPLMPKALLIQVALLCRERPADSVWLTKRVEIAPKESLPFVASFYTNVPVHEYPVKRLVLNLDGGPIEWSFPCAKDSGTLGSIYDGMSILFEDFDRLSLENEADGILEFMEFSGPGPLIPGDHLLTGRAVDLSS</sequence>
<reference evidence="2 3" key="1">
    <citation type="submission" date="2017-04" db="EMBL/GenBank/DDBJ databases">
        <title>Draft genome sequence of Marssonina coronaria NL1: causal agent of apple blotch.</title>
        <authorList>
            <person name="Cheng Q."/>
        </authorList>
    </citation>
    <scope>NUCLEOTIDE SEQUENCE [LARGE SCALE GENOMIC DNA]</scope>
    <source>
        <strain evidence="2 3">NL1</strain>
    </source>
</reference>
<dbReference type="AlphaFoldDB" id="A0A218Z9E6"/>
<dbReference type="InterPro" id="IPR045518">
    <property type="entry name" value="2EXR"/>
</dbReference>
<protein>
    <recommendedName>
        <fullName evidence="1">2EXR domain-containing protein</fullName>
    </recommendedName>
</protein>
<dbReference type="InParanoid" id="A0A218Z9E6"/>
<gene>
    <name evidence="2" type="ORF">B2J93_382</name>
</gene>
<comment type="caution">
    <text evidence="2">The sequence shown here is derived from an EMBL/GenBank/DDBJ whole genome shotgun (WGS) entry which is preliminary data.</text>
</comment>
<dbReference type="Pfam" id="PF20150">
    <property type="entry name" value="2EXR"/>
    <property type="match status" value="1"/>
</dbReference>
<dbReference type="OrthoDB" id="3540592at2759"/>
<evidence type="ECO:0000313" key="2">
    <source>
        <dbReference type="EMBL" id="OWP04173.1"/>
    </source>
</evidence>